<sequence length="77" mass="8277">MAEIGQSVACNNSSARLIRTSIIRLRKALFSADSLRRSTTLAHHQILSHFGGGPNPLRIACQQAAHLLGQIIGFPGE</sequence>
<dbReference type="AlphaFoldDB" id="A0A4U9VIF7"/>
<dbReference type="EMBL" id="CABEEZ010000107">
    <property type="protein sequence ID" value="VTR43114.1"/>
    <property type="molecule type" value="Genomic_DNA"/>
</dbReference>
<evidence type="ECO:0000313" key="1">
    <source>
        <dbReference type="EMBL" id="VTR43114.1"/>
    </source>
</evidence>
<name>A0A4U9VIF7_SERFO</name>
<organism evidence="1">
    <name type="scientific">Serratia fonticola</name>
    <dbReference type="NCBI Taxonomy" id="47917"/>
    <lineage>
        <taxon>Bacteria</taxon>
        <taxon>Pseudomonadati</taxon>
        <taxon>Pseudomonadota</taxon>
        <taxon>Gammaproteobacteria</taxon>
        <taxon>Enterobacterales</taxon>
        <taxon>Yersiniaceae</taxon>
        <taxon>Serratia</taxon>
    </lineage>
</organism>
<gene>
    <name evidence="1" type="ORF">NCTC12965_04909</name>
</gene>
<protein>
    <submittedName>
        <fullName evidence="1">Uncharacterized protein</fullName>
    </submittedName>
</protein>
<proteinExistence type="predicted"/>
<reference evidence="1" key="1">
    <citation type="submission" date="2019-05" db="EMBL/GenBank/DDBJ databases">
        <authorList>
            <consortium name="Pathogen Informatics"/>
        </authorList>
    </citation>
    <scope>NUCLEOTIDE SEQUENCE [LARGE SCALE GENOMIC DNA]</scope>
    <source>
        <strain evidence="1">NCTC12965</strain>
    </source>
</reference>
<accession>A0A4U9VIF7</accession>